<organism evidence="13 14">
    <name type="scientific">Magnetospirillum aberrantis SpK</name>
    <dbReference type="NCBI Taxonomy" id="908842"/>
    <lineage>
        <taxon>Bacteria</taxon>
        <taxon>Pseudomonadati</taxon>
        <taxon>Pseudomonadota</taxon>
        <taxon>Alphaproteobacteria</taxon>
        <taxon>Rhodospirillales</taxon>
        <taxon>Rhodospirillaceae</taxon>
        <taxon>Magnetospirillum</taxon>
    </lineage>
</organism>
<dbReference type="SUPFAM" id="SSF52540">
    <property type="entry name" value="P-loop containing nucleoside triphosphate hydrolases"/>
    <property type="match status" value="1"/>
</dbReference>
<evidence type="ECO:0000256" key="7">
    <source>
        <dbReference type="ARBA" id="ARBA00022989"/>
    </source>
</evidence>
<keyword evidence="2" id="KW-0813">Transport</keyword>
<dbReference type="EMBL" id="JAAIYP010000035">
    <property type="protein sequence ID" value="NFV80211.1"/>
    <property type="molecule type" value="Genomic_DNA"/>
</dbReference>
<evidence type="ECO:0000313" key="13">
    <source>
        <dbReference type="EMBL" id="NFV80211.1"/>
    </source>
</evidence>
<feature type="region of interest" description="Disordered" evidence="9">
    <location>
        <begin position="568"/>
        <end position="596"/>
    </location>
</feature>
<reference evidence="13 14" key="1">
    <citation type="submission" date="2020-02" db="EMBL/GenBank/DDBJ databases">
        <authorList>
            <person name="Dziuba M."/>
            <person name="Kuznetsov B."/>
            <person name="Mardanov A."/>
            <person name="Ravin N."/>
            <person name="Grouzdev D."/>
        </authorList>
    </citation>
    <scope>NUCLEOTIDE SEQUENCE [LARGE SCALE GENOMIC DNA]</scope>
    <source>
        <strain evidence="13 14">SpK</strain>
    </source>
</reference>
<dbReference type="InterPro" id="IPR011527">
    <property type="entry name" value="ABC1_TM_dom"/>
</dbReference>
<name>A0A7C9UYZ9_9PROT</name>
<dbReference type="GO" id="GO:0005524">
    <property type="term" value="F:ATP binding"/>
    <property type="evidence" value="ECO:0007669"/>
    <property type="project" value="UniProtKB-KW"/>
</dbReference>
<dbReference type="SUPFAM" id="SSF90123">
    <property type="entry name" value="ABC transporter transmembrane region"/>
    <property type="match status" value="1"/>
</dbReference>
<keyword evidence="7 10" id="KW-1133">Transmembrane helix</keyword>
<dbReference type="PROSITE" id="PS00211">
    <property type="entry name" value="ABC_TRANSPORTER_1"/>
    <property type="match status" value="1"/>
</dbReference>
<feature type="domain" description="ABC transporter" evidence="11">
    <location>
        <begin position="338"/>
        <end position="573"/>
    </location>
</feature>
<dbReference type="GO" id="GO:0016887">
    <property type="term" value="F:ATP hydrolysis activity"/>
    <property type="evidence" value="ECO:0007669"/>
    <property type="project" value="InterPro"/>
</dbReference>
<feature type="transmembrane region" description="Helical" evidence="10">
    <location>
        <begin position="163"/>
        <end position="179"/>
    </location>
</feature>
<feature type="transmembrane region" description="Helical" evidence="10">
    <location>
        <begin position="61"/>
        <end position="78"/>
    </location>
</feature>
<dbReference type="PROSITE" id="PS50929">
    <property type="entry name" value="ABC_TM1F"/>
    <property type="match status" value="1"/>
</dbReference>
<feature type="domain" description="ABC transmembrane type-1" evidence="12">
    <location>
        <begin position="27"/>
        <end position="306"/>
    </location>
</feature>
<keyword evidence="8 10" id="KW-0472">Membrane</keyword>
<dbReference type="FunFam" id="3.40.50.300:FF:000299">
    <property type="entry name" value="ABC transporter ATP-binding protein/permease"/>
    <property type="match status" value="1"/>
</dbReference>
<dbReference type="InterPro" id="IPR003593">
    <property type="entry name" value="AAA+_ATPase"/>
</dbReference>
<dbReference type="InterPro" id="IPR017871">
    <property type="entry name" value="ABC_transporter-like_CS"/>
</dbReference>
<evidence type="ECO:0000256" key="1">
    <source>
        <dbReference type="ARBA" id="ARBA00004651"/>
    </source>
</evidence>
<dbReference type="GO" id="GO:0140359">
    <property type="term" value="F:ABC-type transporter activity"/>
    <property type="evidence" value="ECO:0007669"/>
    <property type="project" value="InterPro"/>
</dbReference>
<dbReference type="PANTHER" id="PTHR24221:SF248">
    <property type="entry name" value="ABC TRANSPORTER TRANSMEMBRANE REGION"/>
    <property type="match status" value="1"/>
</dbReference>
<proteinExistence type="predicted"/>
<evidence type="ECO:0000256" key="4">
    <source>
        <dbReference type="ARBA" id="ARBA00022692"/>
    </source>
</evidence>
<dbReference type="RefSeq" id="WP_163677962.1">
    <property type="nucleotide sequence ID" value="NZ_JAAIYP010000035.1"/>
</dbReference>
<comment type="caution">
    <text evidence="13">The sequence shown here is derived from an EMBL/GenBank/DDBJ whole genome shotgun (WGS) entry which is preliminary data.</text>
</comment>
<keyword evidence="5" id="KW-0547">Nucleotide-binding</keyword>
<evidence type="ECO:0000256" key="10">
    <source>
        <dbReference type="SAM" id="Phobius"/>
    </source>
</evidence>
<evidence type="ECO:0000256" key="3">
    <source>
        <dbReference type="ARBA" id="ARBA00022475"/>
    </source>
</evidence>
<dbReference type="Gene3D" id="1.20.1560.10">
    <property type="entry name" value="ABC transporter type 1, transmembrane domain"/>
    <property type="match status" value="1"/>
</dbReference>
<keyword evidence="3" id="KW-1003">Cell membrane</keyword>
<dbReference type="Proteomes" id="UP000480684">
    <property type="component" value="Unassembled WGS sequence"/>
</dbReference>
<dbReference type="InterPro" id="IPR047957">
    <property type="entry name" value="ABC_AprD-like_6TM"/>
</dbReference>
<evidence type="ECO:0000256" key="6">
    <source>
        <dbReference type="ARBA" id="ARBA00022840"/>
    </source>
</evidence>
<dbReference type="InterPro" id="IPR036640">
    <property type="entry name" value="ABC1_TM_sf"/>
</dbReference>
<evidence type="ECO:0000256" key="2">
    <source>
        <dbReference type="ARBA" id="ARBA00022448"/>
    </source>
</evidence>
<feature type="transmembrane region" description="Helical" evidence="10">
    <location>
        <begin position="135"/>
        <end position="157"/>
    </location>
</feature>
<dbReference type="InterPro" id="IPR027417">
    <property type="entry name" value="P-loop_NTPase"/>
</dbReference>
<dbReference type="PANTHER" id="PTHR24221">
    <property type="entry name" value="ATP-BINDING CASSETTE SUB-FAMILY B"/>
    <property type="match status" value="1"/>
</dbReference>
<dbReference type="GO" id="GO:0005886">
    <property type="term" value="C:plasma membrane"/>
    <property type="evidence" value="ECO:0007669"/>
    <property type="project" value="UniProtKB-SubCell"/>
</dbReference>
<sequence>MDTDTQPDKRAWLRTIVDPLRPVARELLAASLFVNLLALAAPIFVMQVYDRVIGHSGLETLKGLVIGMVLVLAFDYVMRQSRGRVMQMVALRIDVEVGTRLFDKLMRLPLRTLEGRPTAFWQQLFRDVDALRNTLSGASAILLADLPFVFVFLGVIFVIGKPLAAVFLVMFLLFILLAWRSGRALADSAQREKNVTASRDALVAEIVAGRGIVKSVGLDRAVRPLWEERQAGAIEHAIQRGAVADGYVTIGTELTQMASILLTTVGAIYIIDHELSMGALVACNMLSARLYGPINQLVGAWKSFGGFRQSVDRLSELFAESEDRSEATMRLPRPNGRLTIENLNFAYEEDAPPSLGIERLDIVPGGVTAILGKNGSGKTTLLKVLMGLYPPAKGRVLLDGADIAQFSRGELASWIGYVPQDTLLFNASVRDNIAYGAPGCSDEQILAAARAAGVHDVIADMPKGYATGIGEAGSKLSAGQRQRIAIARALVGNPPVLLLDEPSASLDRQAEEDLRATMAELAKTRTVVVVTHSPVLLPACRDVVVLDRGHLLAAGPAAEVLPRLFGTRPAAAPQQPPKPNPAAAVPPHQMQARVTP</sequence>
<dbReference type="Pfam" id="PF00005">
    <property type="entry name" value="ABC_tran"/>
    <property type="match status" value="1"/>
</dbReference>
<dbReference type="InterPro" id="IPR003439">
    <property type="entry name" value="ABC_transporter-like_ATP-bd"/>
</dbReference>
<keyword evidence="14" id="KW-1185">Reference proteome</keyword>
<dbReference type="InterPro" id="IPR039421">
    <property type="entry name" value="Type_1_exporter"/>
</dbReference>
<dbReference type="SMART" id="SM00382">
    <property type="entry name" value="AAA"/>
    <property type="match status" value="1"/>
</dbReference>
<evidence type="ECO:0000259" key="11">
    <source>
        <dbReference type="PROSITE" id="PS50893"/>
    </source>
</evidence>
<keyword evidence="6 13" id="KW-0067">ATP-binding</keyword>
<evidence type="ECO:0000256" key="8">
    <source>
        <dbReference type="ARBA" id="ARBA00023136"/>
    </source>
</evidence>
<keyword evidence="4 10" id="KW-0812">Transmembrane</keyword>
<evidence type="ECO:0000256" key="9">
    <source>
        <dbReference type="SAM" id="MobiDB-lite"/>
    </source>
</evidence>
<gene>
    <name evidence="13" type="ORF">G4223_08815</name>
</gene>
<evidence type="ECO:0000256" key="5">
    <source>
        <dbReference type="ARBA" id="ARBA00022741"/>
    </source>
</evidence>
<evidence type="ECO:0000259" key="12">
    <source>
        <dbReference type="PROSITE" id="PS50929"/>
    </source>
</evidence>
<dbReference type="GO" id="GO:0034040">
    <property type="term" value="F:ATPase-coupled lipid transmembrane transporter activity"/>
    <property type="evidence" value="ECO:0007669"/>
    <property type="project" value="TreeGrafter"/>
</dbReference>
<dbReference type="Pfam" id="PF00664">
    <property type="entry name" value="ABC_membrane"/>
    <property type="match status" value="1"/>
</dbReference>
<feature type="transmembrane region" description="Helical" evidence="10">
    <location>
        <begin position="27"/>
        <end position="49"/>
    </location>
</feature>
<dbReference type="PROSITE" id="PS50893">
    <property type="entry name" value="ABC_TRANSPORTER_2"/>
    <property type="match status" value="1"/>
</dbReference>
<dbReference type="AlphaFoldDB" id="A0A7C9UYZ9"/>
<dbReference type="CDD" id="cd18586">
    <property type="entry name" value="ABC_6TM_PrtD_like"/>
    <property type="match status" value="1"/>
</dbReference>
<protein>
    <submittedName>
        <fullName evidence="13">ATP-binding cassette domain-containing protein</fullName>
    </submittedName>
</protein>
<dbReference type="Gene3D" id="3.40.50.300">
    <property type="entry name" value="P-loop containing nucleotide triphosphate hydrolases"/>
    <property type="match status" value="1"/>
</dbReference>
<evidence type="ECO:0000313" key="14">
    <source>
        <dbReference type="Proteomes" id="UP000480684"/>
    </source>
</evidence>
<comment type="subcellular location">
    <subcellularLocation>
        <location evidence="1">Cell membrane</location>
        <topology evidence="1">Multi-pass membrane protein</topology>
    </subcellularLocation>
</comment>
<accession>A0A7C9UYZ9</accession>